<gene>
    <name evidence="1" type="ORF">GMBLW1_09590</name>
</gene>
<reference evidence="1" key="1">
    <citation type="submission" date="2019-04" db="EMBL/GenBank/DDBJ databases">
        <authorList>
            <consortium name="Science for Life Laboratories"/>
        </authorList>
    </citation>
    <scope>NUCLEOTIDE SEQUENCE</scope>
    <source>
        <strain evidence="1">MBLW1</strain>
    </source>
</reference>
<organism evidence="1">
    <name type="scientific">Tuwongella immobilis</name>
    <dbReference type="NCBI Taxonomy" id="692036"/>
    <lineage>
        <taxon>Bacteria</taxon>
        <taxon>Pseudomonadati</taxon>
        <taxon>Planctomycetota</taxon>
        <taxon>Planctomycetia</taxon>
        <taxon>Gemmatales</taxon>
        <taxon>Gemmataceae</taxon>
        <taxon>Tuwongella</taxon>
    </lineage>
</organism>
<dbReference type="AlphaFoldDB" id="A0A6C2YNY0"/>
<dbReference type="EMBL" id="LR593887">
    <property type="protein sequence ID" value="VTS03091.1"/>
    <property type="molecule type" value="Genomic_DNA"/>
</dbReference>
<dbReference type="KEGG" id="tim:GMBLW1_09590"/>
<name>A0A6C2YNY0_9BACT</name>
<proteinExistence type="predicted"/>
<accession>A0A6C2YNY0</accession>
<evidence type="ECO:0000313" key="1">
    <source>
        <dbReference type="EMBL" id="VIP03001.1"/>
    </source>
</evidence>
<evidence type="ECO:0000313" key="2">
    <source>
        <dbReference type="Proteomes" id="UP000464378"/>
    </source>
</evidence>
<dbReference type="InParanoid" id="A0A6C2YNY0"/>
<dbReference type="EMBL" id="LR586016">
    <property type="protein sequence ID" value="VIP03001.1"/>
    <property type="molecule type" value="Genomic_DNA"/>
</dbReference>
<keyword evidence="2" id="KW-1185">Reference proteome</keyword>
<sequence>MATSEHPQLNRLILLMVSGLTGPELTAAASRLEIPESEIGELIDEARQRIRLAASFDHHHELGVAYTRLNDLYIRAIKVADLKTALTAQRDLNRLSESHTPSSSAIDPLAVEVDAREEVEAIRLHLLPLQLASPSAPLREHARIAAERIRQQSDASCQVPASASTLSE</sequence>
<dbReference type="Proteomes" id="UP000464378">
    <property type="component" value="Chromosome"/>
</dbReference>
<protein>
    <submittedName>
        <fullName evidence="1">Uncharacterized protein</fullName>
    </submittedName>
</protein>